<evidence type="ECO:0000313" key="3">
    <source>
        <dbReference type="EMBL" id="KAK6006833.1"/>
    </source>
</evidence>
<feature type="chain" id="PRO_5045716861" description="DUF7907 domain-containing protein" evidence="1">
    <location>
        <begin position="19"/>
        <end position="189"/>
    </location>
</feature>
<proteinExistence type="predicted"/>
<dbReference type="InterPro" id="IPR057229">
    <property type="entry name" value="DUF7907"/>
</dbReference>
<dbReference type="Proteomes" id="UP001341245">
    <property type="component" value="Unassembled WGS sequence"/>
</dbReference>
<name>A0ABR0TQW4_AURPU</name>
<feature type="domain" description="DUF7907" evidence="2">
    <location>
        <begin position="24"/>
        <end position="188"/>
    </location>
</feature>
<evidence type="ECO:0000313" key="4">
    <source>
        <dbReference type="Proteomes" id="UP001341245"/>
    </source>
</evidence>
<accession>A0ABR0TQW4</accession>
<comment type="caution">
    <text evidence="3">The sequence shown here is derived from an EMBL/GenBank/DDBJ whole genome shotgun (WGS) entry which is preliminary data.</text>
</comment>
<evidence type="ECO:0000256" key="1">
    <source>
        <dbReference type="SAM" id="SignalP"/>
    </source>
</evidence>
<dbReference type="Pfam" id="PF25484">
    <property type="entry name" value="DUF7907"/>
    <property type="match status" value="1"/>
</dbReference>
<organism evidence="3 4">
    <name type="scientific">Aureobasidium pullulans</name>
    <name type="common">Black yeast</name>
    <name type="synonym">Pullularia pullulans</name>
    <dbReference type="NCBI Taxonomy" id="5580"/>
    <lineage>
        <taxon>Eukaryota</taxon>
        <taxon>Fungi</taxon>
        <taxon>Dikarya</taxon>
        <taxon>Ascomycota</taxon>
        <taxon>Pezizomycotina</taxon>
        <taxon>Dothideomycetes</taxon>
        <taxon>Dothideomycetidae</taxon>
        <taxon>Dothideales</taxon>
        <taxon>Saccotheciaceae</taxon>
        <taxon>Aureobasidium</taxon>
    </lineage>
</organism>
<protein>
    <recommendedName>
        <fullName evidence="2">DUF7907 domain-containing protein</fullName>
    </recommendedName>
</protein>
<sequence length="189" mass="20663">MHFSTIISALALAGTTLASLNTTREYELRTQLKPGQEGKERFGDLWLVASHTGAGLNDAVLYANRSYAIKGFENATNITQSDGQPFFNQLFDLGGTLPYDLNVAAYANFYAAWEPVRIDGGSGSGGFFMNSSGLQWNSDPSGPAGSNLFGGWLVCDWWHGVPQLFAKWNDYHYESPCSCADVDLLPVYI</sequence>
<gene>
    <name evidence="3" type="ORF">QM012_005841</name>
</gene>
<reference evidence="3 4" key="1">
    <citation type="submission" date="2023-11" db="EMBL/GenBank/DDBJ databases">
        <title>Draft genome sequence and annotation of the polyextremotolerant black yeast-like fungus Aureobasidium pullulans NRRL 62042.</title>
        <authorList>
            <person name="Dielentheis-Frenken M.R.E."/>
            <person name="Wibberg D."/>
            <person name="Blank L.M."/>
            <person name="Tiso T."/>
        </authorList>
    </citation>
    <scope>NUCLEOTIDE SEQUENCE [LARGE SCALE GENOMIC DNA]</scope>
    <source>
        <strain evidence="3 4">NRRL 62042</strain>
    </source>
</reference>
<dbReference type="EMBL" id="JASGXD010000003">
    <property type="protein sequence ID" value="KAK6006833.1"/>
    <property type="molecule type" value="Genomic_DNA"/>
</dbReference>
<evidence type="ECO:0000259" key="2">
    <source>
        <dbReference type="Pfam" id="PF25484"/>
    </source>
</evidence>
<keyword evidence="4" id="KW-1185">Reference proteome</keyword>
<keyword evidence="1" id="KW-0732">Signal</keyword>
<feature type="signal peptide" evidence="1">
    <location>
        <begin position="1"/>
        <end position="18"/>
    </location>
</feature>